<evidence type="ECO:0000313" key="2">
    <source>
        <dbReference type="Proteomes" id="UP000193404"/>
    </source>
</evidence>
<reference evidence="1 2" key="1">
    <citation type="submission" date="2017-03" db="EMBL/GenBank/DDBJ databases">
        <title>Sulfur activation and transportation mechanism of thermophilic Archaea Acidianus manzaensis YN-25.</title>
        <authorList>
            <person name="Ma Y."/>
            <person name="Yang Y."/>
            <person name="Xia J."/>
        </authorList>
    </citation>
    <scope>NUCLEOTIDE SEQUENCE [LARGE SCALE GENOMIC DNA]</scope>
    <source>
        <strain evidence="1 2">YN-25</strain>
    </source>
</reference>
<name>A0A1W6JWN1_9CREN</name>
<dbReference type="KEGG" id="aman:B6F84_00345"/>
<dbReference type="AlphaFoldDB" id="A0A1W6JWN1"/>
<dbReference type="EMBL" id="CP020477">
    <property type="protein sequence ID" value="ARM74624.1"/>
    <property type="molecule type" value="Genomic_DNA"/>
</dbReference>
<accession>A0A1W6JWN1</accession>
<proteinExistence type="predicted"/>
<evidence type="ECO:0000313" key="1">
    <source>
        <dbReference type="EMBL" id="ARM74624.1"/>
    </source>
</evidence>
<organism evidence="1 2">
    <name type="scientific">Acidianus manzaensis</name>
    <dbReference type="NCBI Taxonomy" id="282676"/>
    <lineage>
        <taxon>Archaea</taxon>
        <taxon>Thermoproteota</taxon>
        <taxon>Thermoprotei</taxon>
        <taxon>Sulfolobales</taxon>
        <taxon>Sulfolobaceae</taxon>
        <taxon>Acidianus</taxon>
    </lineage>
</organism>
<gene>
    <name evidence="1" type="ORF">B6F84_00345</name>
</gene>
<protein>
    <submittedName>
        <fullName evidence="1">Uncharacterized protein</fullName>
    </submittedName>
</protein>
<keyword evidence="2" id="KW-1185">Reference proteome</keyword>
<dbReference type="Proteomes" id="UP000193404">
    <property type="component" value="Chromosome"/>
</dbReference>
<sequence>MNSLIEKVFVSTKRKFICSTGLKELAYDGWDCLWRGYLYYTLVHIASFPGEAGNPHREVGMLRLREE</sequence>